<keyword evidence="6" id="KW-0333">Golgi apparatus</keyword>
<keyword evidence="5" id="KW-0653">Protein transport</keyword>
<dbReference type="PANTHER" id="PTHR31658:SF0">
    <property type="entry name" value="CONSERVED OLIGOMERIC GOLGI COMPLEX SUBUNIT 1"/>
    <property type="match status" value="1"/>
</dbReference>
<comment type="subcellular location">
    <subcellularLocation>
        <location evidence="1">Golgi apparatus membrane</location>
        <topology evidence="1">Peripheral membrane protein</topology>
    </subcellularLocation>
</comment>
<keyword evidence="4" id="KW-0813">Transport</keyword>
<evidence type="ECO:0000313" key="8">
    <source>
        <dbReference type="EMBL" id="AYO41977.1"/>
    </source>
</evidence>
<evidence type="ECO:0000256" key="6">
    <source>
        <dbReference type="ARBA" id="ARBA00023034"/>
    </source>
</evidence>
<comment type="similarity">
    <text evidence="2">Belongs to the COG1 family.</text>
</comment>
<evidence type="ECO:0000256" key="7">
    <source>
        <dbReference type="ARBA" id="ARBA00023136"/>
    </source>
</evidence>
<keyword evidence="9" id="KW-1185">Reference proteome</keyword>
<reference evidence="8 9" key="1">
    <citation type="submission" date="2018-10" db="EMBL/GenBank/DDBJ databases">
        <title>Complete genome sequence of Malassezia restricta CBS 7877.</title>
        <authorList>
            <person name="Morand S.C."/>
            <person name="Bertignac M."/>
            <person name="Iltis A."/>
            <person name="Kolder I."/>
            <person name="Pirovano W."/>
            <person name="Jourdain R."/>
            <person name="Clavaud C."/>
        </authorList>
    </citation>
    <scope>NUCLEOTIDE SEQUENCE [LARGE SCALE GENOMIC DNA]</scope>
    <source>
        <strain evidence="8 9">CBS 7877</strain>
    </source>
</reference>
<dbReference type="STRING" id="425264.A0A3G2S7F9"/>
<evidence type="ECO:0000256" key="3">
    <source>
        <dbReference type="ARBA" id="ARBA00020978"/>
    </source>
</evidence>
<evidence type="ECO:0000256" key="2">
    <source>
        <dbReference type="ARBA" id="ARBA00006653"/>
    </source>
</evidence>
<keyword evidence="7" id="KW-0472">Membrane</keyword>
<dbReference type="GO" id="GO:0015031">
    <property type="term" value="P:protein transport"/>
    <property type="evidence" value="ECO:0007669"/>
    <property type="project" value="UniProtKB-KW"/>
</dbReference>
<evidence type="ECO:0000256" key="4">
    <source>
        <dbReference type="ARBA" id="ARBA00022448"/>
    </source>
</evidence>
<dbReference type="VEuPathDB" id="FungiDB:DNF11_1027"/>
<name>A0A3G2S7F9_MALR7</name>
<dbReference type="Proteomes" id="UP000269793">
    <property type="component" value="Chromosome II"/>
</dbReference>
<proteinExistence type="inferred from homology"/>
<dbReference type="GO" id="GO:0006891">
    <property type="term" value="P:intra-Golgi vesicle-mediated transport"/>
    <property type="evidence" value="ECO:0007669"/>
    <property type="project" value="InterPro"/>
</dbReference>
<dbReference type="InterPro" id="IPR033370">
    <property type="entry name" value="COG1"/>
</dbReference>
<evidence type="ECO:0000313" key="9">
    <source>
        <dbReference type="Proteomes" id="UP000269793"/>
    </source>
</evidence>
<evidence type="ECO:0000256" key="1">
    <source>
        <dbReference type="ARBA" id="ARBA00004395"/>
    </source>
</evidence>
<dbReference type="EMBL" id="CP033149">
    <property type="protein sequence ID" value="AYO41977.1"/>
    <property type="molecule type" value="Genomic_DNA"/>
</dbReference>
<protein>
    <recommendedName>
        <fullName evidence="3">Conserved oligomeric Golgi complex subunit 1</fullName>
    </recommendedName>
</protein>
<dbReference type="GO" id="GO:0000139">
    <property type="term" value="C:Golgi membrane"/>
    <property type="evidence" value="ECO:0007669"/>
    <property type="project" value="UniProtKB-SubCell"/>
</dbReference>
<accession>A0A3G2S7F9</accession>
<dbReference type="GO" id="GO:0017119">
    <property type="term" value="C:Golgi transport complex"/>
    <property type="evidence" value="ECO:0007669"/>
    <property type="project" value="InterPro"/>
</dbReference>
<evidence type="ECO:0000256" key="5">
    <source>
        <dbReference type="ARBA" id="ARBA00022927"/>
    </source>
</evidence>
<organism evidence="8 9">
    <name type="scientific">Malassezia restricta (strain ATCC 96810 / NBRC 103918 / CBS 7877)</name>
    <name type="common">Seborrheic dermatitis infection agent</name>
    <dbReference type="NCBI Taxonomy" id="425264"/>
    <lineage>
        <taxon>Eukaryota</taxon>
        <taxon>Fungi</taxon>
        <taxon>Dikarya</taxon>
        <taxon>Basidiomycota</taxon>
        <taxon>Ustilaginomycotina</taxon>
        <taxon>Malasseziomycetes</taxon>
        <taxon>Malasseziales</taxon>
        <taxon>Malasseziaceae</taxon>
        <taxon>Malassezia</taxon>
    </lineage>
</organism>
<dbReference type="Pfam" id="PF08700">
    <property type="entry name" value="VPS51_Exo84_N"/>
    <property type="match status" value="1"/>
</dbReference>
<sequence>MAGPPPPRSAEKLPGDVDRLFEEHSVRDIREYAKNLSQQAHAKQQAVRTLVGDRFHDLLSVSRTVVDMSDQLAVLRQTIDMLLSTSSDVARQHASRANEALPLQGEASDVESAAAMLLVADAPETIRSALKSHAFIQAAWSIIFAGKAWTWIKERLDMQQFPMLVSQWADVQALRKYVLTRIDVCMQQAGMHTSYVLDVMLAYILLQHVSLASALSHFHAQRVKAALRTCTEGEYDHADRLQRLLRSVTRTLHHTHELWARPSLSRILSHLSRAFFELGAPRSQNLSFAPVAARDFYAHVPMPVQAYELPPMQETLPESDIYHYNEMFVRRVCSELDSVLSFITTEHRLDSLLPCRDRLKACVQNSPALSILEARLSDILVTQVRHILQQMLSDVPRKFAEALEQGKKDTNAMHDLFTAENVPPTHWRTVRTAGMEACISLVETRLRRIMCSNEDVTASPVHETCMILCDELMQADTSTTEQMHWLLRVCVALYTSPVLTQMLSRTFFERLADIYMELGTRWAHACVQHVVSMDRGAMPSLLMLAHELHTLGPSPLPPPPVWDEWARQTHRAHRASPTQQPMPWQAILEAEDIDTNRVRLILAPWIFTHGQPHQATARRDSPARVARVAPPFISW</sequence>
<dbReference type="OrthoDB" id="46189at2759"/>
<gene>
    <name evidence="8" type="ORF">DNF11_1027</name>
</gene>
<dbReference type="AlphaFoldDB" id="A0A3G2S7F9"/>
<dbReference type="PANTHER" id="PTHR31658">
    <property type="entry name" value="CONSERVED OLIGOMERIC GOLGI COMPLEX SUBUNIT 1"/>
    <property type="match status" value="1"/>
</dbReference>